<evidence type="ECO:0000313" key="2">
    <source>
        <dbReference type="EMBL" id="WNM59707.1"/>
    </source>
</evidence>
<accession>A0AA96GEJ6</accession>
<gene>
    <name evidence="2" type="ORF">PP769_08120</name>
</gene>
<organism evidence="2 3">
    <name type="scientific">Candidatus Nitrospira allomarina</name>
    <dbReference type="NCBI Taxonomy" id="3020900"/>
    <lineage>
        <taxon>Bacteria</taxon>
        <taxon>Pseudomonadati</taxon>
        <taxon>Nitrospirota</taxon>
        <taxon>Nitrospiria</taxon>
        <taxon>Nitrospirales</taxon>
        <taxon>Nitrospiraceae</taxon>
        <taxon>Nitrospira</taxon>
    </lineage>
</organism>
<keyword evidence="3" id="KW-1185">Reference proteome</keyword>
<dbReference type="InterPro" id="IPR047740">
    <property type="entry name" value="SMEK_dom"/>
</dbReference>
<proteinExistence type="predicted"/>
<name>A0AA96GEJ6_9BACT</name>
<dbReference type="NCBIfam" id="NF033859">
    <property type="entry name" value="SMEK_N"/>
    <property type="match status" value="1"/>
</dbReference>
<dbReference type="RefSeq" id="WP_312646520.1">
    <property type="nucleotide sequence ID" value="NZ_CP116967.1"/>
</dbReference>
<dbReference type="Pfam" id="PF21941">
    <property type="entry name" value="SMEK_N"/>
    <property type="match status" value="1"/>
</dbReference>
<feature type="domain" description="SMEK" evidence="1">
    <location>
        <begin position="10"/>
        <end position="145"/>
    </location>
</feature>
<sequence length="319" mass="36350">MNRQGYQSSIISSLSWLSTQVSVSNGMNFTDINIHSENFYRNLLNLAFGYSLININIIEQNSTAIDLGDQANRIAIQVTSTSTLDKTKNTVDKFIKKKLYEKYDRLVILNIVKKKDHKVPNIGNKFYNLDTKNDIWDIGILAKMFNNLGTPKLEKINDFLNSELYQKPTEELPKNVQTILSLIELISDEDHPAIGDGYLTDPFPDEKINQRFSNHAVFLKTEFLTLYQDYGAVLEAIEKESDIGQVKLRRVAQHLRVFSDKVLTECDGNPKNALARIIEYFVTLLQTKGFAADTGAAQFYIVKHLIKCNVFPNKETDLV</sequence>
<dbReference type="AlphaFoldDB" id="A0AA96GEJ6"/>
<dbReference type="KEGG" id="nall:PP769_08120"/>
<reference evidence="2 3" key="1">
    <citation type="submission" date="2023-01" db="EMBL/GenBank/DDBJ databases">
        <title>Cultivation and genomic characterization of new, ubiquitous marine nitrite-oxidizing bacteria from the Nitrospirales.</title>
        <authorList>
            <person name="Mueller A.J."/>
            <person name="Daebeler A."/>
            <person name="Herbold C.W."/>
            <person name="Kirkegaard R.H."/>
            <person name="Daims H."/>
        </authorList>
    </citation>
    <scope>NUCLEOTIDE SEQUENCE [LARGE SCALE GENOMIC DNA]</scope>
    <source>
        <strain evidence="2 3">VA</strain>
    </source>
</reference>
<dbReference type="Proteomes" id="UP001302719">
    <property type="component" value="Chromosome"/>
</dbReference>
<protein>
    <submittedName>
        <fullName evidence="2">SMEK domain-containing protein</fullName>
    </submittedName>
</protein>
<dbReference type="EMBL" id="CP116967">
    <property type="protein sequence ID" value="WNM59707.1"/>
    <property type="molecule type" value="Genomic_DNA"/>
</dbReference>
<evidence type="ECO:0000313" key="3">
    <source>
        <dbReference type="Proteomes" id="UP001302719"/>
    </source>
</evidence>
<evidence type="ECO:0000259" key="1">
    <source>
        <dbReference type="Pfam" id="PF21941"/>
    </source>
</evidence>